<evidence type="ECO:0000256" key="2">
    <source>
        <dbReference type="ARBA" id="ARBA00022475"/>
    </source>
</evidence>
<gene>
    <name evidence="10" type="ORF">H0A76_02720</name>
</gene>
<keyword evidence="3" id="KW-0812">Transmembrane</keyword>
<dbReference type="Gene3D" id="1.25.40.10">
    <property type="entry name" value="Tetratricopeptide repeat domain"/>
    <property type="match status" value="1"/>
</dbReference>
<evidence type="ECO:0000313" key="11">
    <source>
        <dbReference type="Proteomes" id="UP000568751"/>
    </source>
</evidence>
<accession>A0A853EZC3</accession>
<keyword evidence="2" id="KW-1003">Cell membrane</keyword>
<evidence type="ECO:0000256" key="1">
    <source>
        <dbReference type="ARBA" id="ARBA00004401"/>
    </source>
</evidence>
<evidence type="ECO:0000313" key="10">
    <source>
        <dbReference type="EMBL" id="NYT26904.1"/>
    </source>
</evidence>
<comment type="subcellular location">
    <subcellularLocation>
        <location evidence="1">Cell membrane</location>
        <topology evidence="1">Single-pass type II membrane protein</topology>
    </subcellularLocation>
</comment>
<feature type="domain" description="Ancillary SecYEG translocon subunit/Cell division coordinator CpoB TPR" evidence="9">
    <location>
        <begin position="19"/>
        <end position="203"/>
    </location>
</feature>
<dbReference type="PANTHER" id="PTHR38035:SF1">
    <property type="entry name" value="ANCILLARY SECYEG TRANSLOCON SUBUNIT"/>
    <property type="match status" value="1"/>
</dbReference>
<evidence type="ECO:0000256" key="8">
    <source>
        <dbReference type="ARBA" id="ARBA00024235"/>
    </source>
</evidence>
<reference evidence="10 11" key="1">
    <citation type="submission" date="2020-05" db="EMBL/GenBank/DDBJ databases">
        <title>Horizontal transmission and recombination maintain forever young bacterial symbiont genomes.</title>
        <authorList>
            <person name="Russell S.L."/>
            <person name="Pepper-Tunick E."/>
            <person name="Svedberg J."/>
            <person name="Byrne A."/>
            <person name="Ruelas Castillo J."/>
            <person name="Vollmers C."/>
            <person name="Beinart R.A."/>
            <person name="Corbett-Detig R."/>
        </authorList>
    </citation>
    <scope>NUCLEOTIDE SEQUENCE [LARGE SCALE GENOMIC DNA]</scope>
    <source>
        <strain evidence="10">455</strain>
    </source>
</reference>
<comment type="similarity">
    <text evidence="7">Belongs to the YfgM family.</text>
</comment>
<protein>
    <recommendedName>
        <fullName evidence="8">Ancillary SecYEG translocon subunit</fullName>
    </recommendedName>
</protein>
<comment type="caution">
    <text evidence="10">The sequence shown here is derived from an EMBL/GenBank/DDBJ whole genome shotgun (WGS) entry which is preliminary data.</text>
</comment>
<evidence type="ECO:0000256" key="7">
    <source>
        <dbReference type="ARBA" id="ARBA00024197"/>
    </source>
</evidence>
<evidence type="ECO:0000256" key="3">
    <source>
        <dbReference type="ARBA" id="ARBA00022692"/>
    </source>
</evidence>
<evidence type="ECO:0000259" key="9">
    <source>
        <dbReference type="Pfam" id="PF09976"/>
    </source>
</evidence>
<dbReference type="GO" id="GO:0005886">
    <property type="term" value="C:plasma membrane"/>
    <property type="evidence" value="ECO:0007669"/>
    <property type="project" value="UniProtKB-SubCell"/>
</dbReference>
<evidence type="ECO:0000256" key="4">
    <source>
        <dbReference type="ARBA" id="ARBA00022989"/>
    </source>
</evidence>
<proteinExistence type="inferred from homology"/>
<evidence type="ECO:0000256" key="6">
    <source>
        <dbReference type="ARBA" id="ARBA00023186"/>
    </source>
</evidence>
<dbReference type="AlphaFoldDB" id="A0A853EZC3"/>
<dbReference type="GO" id="GO:0044877">
    <property type="term" value="F:protein-containing complex binding"/>
    <property type="evidence" value="ECO:0007669"/>
    <property type="project" value="InterPro"/>
</dbReference>
<dbReference type="Proteomes" id="UP000568751">
    <property type="component" value="Unassembled WGS sequence"/>
</dbReference>
<dbReference type="InterPro" id="IPR026039">
    <property type="entry name" value="YfgM"/>
</dbReference>
<dbReference type="InterPro" id="IPR011990">
    <property type="entry name" value="TPR-like_helical_dom_sf"/>
</dbReference>
<sequence>MKNFIEVGKTEEEQAEQIKKWLKENLPHIIIGITLGLGGIWGFDYYQVAQNEKAIQARINYLSVVANPNNAKVLTTLKQDGGAYAQQAELVLAQQAVIKGDYQKALALLLPLTKSENEFLMHNAKLRMAAVYLEIKKPDEALAILDDNNNTAFGALYDNAKGDAYFVKGDFDTARKHYQTVLAQLPRESKLFNLIQMKLNDLN</sequence>
<dbReference type="EMBL" id="JACCHT010000001">
    <property type="protein sequence ID" value="NYT26904.1"/>
    <property type="molecule type" value="Genomic_DNA"/>
</dbReference>
<name>A0A853EZC3_9GAMM</name>
<dbReference type="SUPFAM" id="SSF48452">
    <property type="entry name" value="TPR-like"/>
    <property type="match status" value="1"/>
</dbReference>
<keyword evidence="6" id="KW-0143">Chaperone</keyword>
<organism evidence="10 11">
    <name type="scientific">Candidatus Thiodubiliella endoseptemdiera</name>
    <dbReference type="NCBI Taxonomy" id="2738886"/>
    <lineage>
        <taxon>Bacteria</taxon>
        <taxon>Pseudomonadati</taxon>
        <taxon>Pseudomonadota</taxon>
        <taxon>Gammaproteobacteria</taxon>
        <taxon>Candidatus Pseudothioglobaceae</taxon>
        <taxon>Candidatus Thiodubiliella</taxon>
    </lineage>
</organism>
<dbReference type="PANTHER" id="PTHR38035">
    <property type="entry name" value="UPF0070 PROTEIN YFGM"/>
    <property type="match status" value="1"/>
</dbReference>
<keyword evidence="4" id="KW-1133">Transmembrane helix</keyword>
<dbReference type="Pfam" id="PF09976">
    <property type="entry name" value="TPR_21"/>
    <property type="match status" value="1"/>
</dbReference>
<evidence type="ECO:0000256" key="5">
    <source>
        <dbReference type="ARBA" id="ARBA00023136"/>
    </source>
</evidence>
<dbReference type="InterPro" id="IPR018704">
    <property type="entry name" value="SecYEG/CpoB_TPR"/>
</dbReference>
<dbReference type="PIRSF" id="PIRSF006170">
    <property type="entry name" value="YfgM"/>
    <property type="match status" value="1"/>
</dbReference>
<keyword evidence="5" id="KW-0472">Membrane</keyword>